<dbReference type="Proteomes" id="UP000594380">
    <property type="component" value="Unassembled WGS sequence"/>
</dbReference>
<dbReference type="AlphaFoldDB" id="A0A7Y6JVK5"/>
<evidence type="ECO:0000313" key="5">
    <source>
        <dbReference type="Proteomes" id="UP000594380"/>
    </source>
</evidence>
<comment type="caution">
    <text evidence="2">The sequence shown here is derived from an EMBL/GenBank/DDBJ whole genome shotgun (WGS) entry which is preliminary data.</text>
</comment>
<dbReference type="EMBL" id="JAALDK010000003">
    <property type="protein sequence ID" value="NUY05861.1"/>
    <property type="molecule type" value="Genomic_DNA"/>
</dbReference>
<proteinExistence type="predicted"/>
<name>A0A7Y6JVK5_9BURK</name>
<evidence type="ECO:0000313" key="3">
    <source>
        <dbReference type="EMBL" id="NUX99742.1"/>
    </source>
</evidence>
<dbReference type="EMBL" id="JAALDK010000001">
    <property type="protein sequence ID" value="NUX99526.1"/>
    <property type="molecule type" value="Genomic_DNA"/>
</dbReference>
<dbReference type="EMBL" id="JAALDK010000001">
    <property type="protein sequence ID" value="NUX99742.1"/>
    <property type="molecule type" value="Genomic_DNA"/>
</dbReference>
<evidence type="ECO:0000313" key="2">
    <source>
        <dbReference type="EMBL" id="NUX99526.1"/>
    </source>
</evidence>
<accession>A0A7Y6JVK5</accession>
<dbReference type="EMBL" id="JAALDK010000001">
    <property type="protein sequence ID" value="NUX99145.1"/>
    <property type="molecule type" value="Genomic_DNA"/>
</dbReference>
<organism evidence="2 5">
    <name type="scientific">Paraburkholderia youngii</name>
    <dbReference type="NCBI Taxonomy" id="2782701"/>
    <lineage>
        <taxon>Bacteria</taxon>
        <taxon>Pseudomonadati</taxon>
        <taxon>Pseudomonadota</taxon>
        <taxon>Betaproteobacteria</taxon>
        <taxon>Burkholderiales</taxon>
        <taxon>Burkholderiaceae</taxon>
        <taxon>Paraburkholderia</taxon>
    </lineage>
</organism>
<evidence type="ECO:0000313" key="4">
    <source>
        <dbReference type="EMBL" id="NUY05861.1"/>
    </source>
</evidence>
<gene>
    <name evidence="1" type="ORF">G5S42_05275</name>
    <name evidence="2" type="ORF">G5S42_07280</name>
    <name evidence="3" type="ORF">G5S42_08465</name>
    <name evidence="4" type="ORF">G5S42_41345</name>
</gene>
<evidence type="ECO:0000313" key="1">
    <source>
        <dbReference type="EMBL" id="NUX99145.1"/>
    </source>
</evidence>
<protein>
    <submittedName>
        <fullName evidence="2">Uncharacterized protein</fullName>
    </submittedName>
</protein>
<reference evidence="2 5" key="1">
    <citation type="submission" date="2020-02" db="EMBL/GenBank/DDBJ databases">
        <title>Paraburkholderia simonii sp. nov. and Paraburkholderia youngii sp. nov. Brazilian and Mexican Mimosa-associated rhizobia.</title>
        <authorList>
            <person name="Mavima L."/>
            <person name="Beukes C.W."/>
            <person name="Chan W.Y."/>
            <person name="Palmer M."/>
            <person name="De Meyer S.E."/>
            <person name="James E.K."/>
            <person name="Venter S.N."/>
            <person name="Steenkamp E.T."/>
        </authorList>
    </citation>
    <scope>NUCLEOTIDE SEQUENCE [LARGE SCALE GENOMIC DNA]</scope>
    <source>
        <strain evidence="2 5">JPY169</strain>
    </source>
</reference>
<sequence>MSQSYEILRQEALEPGGGGPTLMRGRALFMFKGMAIWMKSVTEAFPFSPLPVARPSGLNLPAGLEQNLVAVVATMAIATAEVMA</sequence>